<feature type="region of interest" description="Disordered" evidence="1">
    <location>
        <begin position="27"/>
        <end position="73"/>
    </location>
</feature>
<dbReference type="Proteomes" id="UP000663881">
    <property type="component" value="Unassembled WGS sequence"/>
</dbReference>
<protein>
    <submittedName>
        <fullName evidence="2">Uncharacterized protein</fullName>
    </submittedName>
</protein>
<name>A0A820MVQ0_9BILA</name>
<dbReference type="AlphaFoldDB" id="A0A820MVQ0"/>
<feature type="compositionally biased region" description="Basic and acidic residues" evidence="1">
    <location>
        <begin position="43"/>
        <end position="54"/>
    </location>
</feature>
<evidence type="ECO:0000313" key="3">
    <source>
        <dbReference type="Proteomes" id="UP000663881"/>
    </source>
</evidence>
<evidence type="ECO:0000313" key="2">
    <source>
        <dbReference type="EMBL" id="CAF4378331.1"/>
    </source>
</evidence>
<feature type="non-terminal residue" evidence="2">
    <location>
        <position position="1"/>
    </location>
</feature>
<gene>
    <name evidence="2" type="ORF">OKA104_LOCUS50214</name>
</gene>
<evidence type="ECO:0000256" key="1">
    <source>
        <dbReference type="SAM" id="MobiDB-lite"/>
    </source>
</evidence>
<accession>A0A820MVQ0</accession>
<sequence length="117" mass="13097">MFNPNNLDEDGHEESKCWKLHPKLRPEQFQKKGKGQTTTIVQHDLESGSGDETKITTMGHKGNLSEASTSSCNHVSNSNINHNVKERDALFHIRIIAKHAKMDTLFNSGSQVNLISE</sequence>
<organism evidence="2 3">
    <name type="scientific">Adineta steineri</name>
    <dbReference type="NCBI Taxonomy" id="433720"/>
    <lineage>
        <taxon>Eukaryota</taxon>
        <taxon>Metazoa</taxon>
        <taxon>Spiralia</taxon>
        <taxon>Gnathifera</taxon>
        <taxon>Rotifera</taxon>
        <taxon>Eurotatoria</taxon>
        <taxon>Bdelloidea</taxon>
        <taxon>Adinetida</taxon>
        <taxon>Adinetidae</taxon>
        <taxon>Adineta</taxon>
    </lineage>
</organism>
<proteinExistence type="predicted"/>
<reference evidence="2" key="1">
    <citation type="submission" date="2021-02" db="EMBL/GenBank/DDBJ databases">
        <authorList>
            <person name="Nowell W R."/>
        </authorList>
    </citation>
    <scope>NUCLEOTIDE SEQUENCE</scope>
</reference>
<comment type="caution">
    <text evidence="2">The sequence shown here is derived from an EMBL/GenBank/DDBJ whole genome shotgun (WGS) entry which is preliminary data.</text>
</comment>
<dbReference type="EMBL" id="CAJOAY010024850">
    <property type="protein sequence ID" value="CAF4378331.1"/>
    <property type="molecule type" value="Genomic_DNA"/>
</dbReference>